<dbReference type="SUPFAM" id="SSF57903">
    <property type="entry name" value="FYVE/PHD zinc finger"/>
    <property type="match status" value="1"/>
</dbReference>
<dbReference type="Gene3D" id="3.30.40.10">
    <property type="entry name" value="Zinc/RING finger domain, C3HC4 (zinc finger)"/>
    <property type="match status" value="1"/>
</dbReference>
<gene>
    <name evidence="2" type="ORF">ElyMa_000198200</name>
</gene>
<dbReference type="GO" id="GO:0003676">
    <property type="term" value="F:nucleic acid binding"/>
    <property type="evidence" value="ECO:0007669"/>
    <property type="project" value="InterPro"/>
</dbReference>
<evidence type="ECO:0000259" key="1">
    <source>
        <dbReference type="PROSITE" id="PS50994"/>
    </source>
</evidence>
<keyword evidence="3" id="KW-1185">Reference proteome</keyword>
<feature type="domain" description="Integrase catalytic" evidence="1">
    <location>
        <begin position="1"/>
        <end position="131"/>
    </location>
</feature>
<dbReference type="InterPro" id="IPR013083">
    <property type="entry name" value="Znf_RING/FYVE/PHD"/>
</dbReference>
<dbReference type="Gene3D" id="3.30.420.10">
    <property type="entry name" value="Ribonuclease H-like superfamily/Ribonuclease H"/>
    <property type="match status" value="1"/>
</dbReference>
<dbReference type="InterPro" id="IPR036397">
    <property type="entry name" value="RNaseH_sf"/>
</dbReference>
<dbReference type="PROSITE" id="PS50994">
    <property type="entry name" value="INTEGRASE"/>
    <property type="match status" value="1"/>
</dbReference>
<protein>
    <submittedName>
        <fullName evidence="2">Pol polyprotein</fullName>
    </submittedName>
</protein>
<organism evidence="2 3">
    <name type="scientific">Elysia marginata</name>
    <dbReference type="NCBI Taxonomy" id="1093978"/>
    <lineage>
        <taxon>Eukaryota</taxon>
        <taxon>Metazoa</taxon>
        <taxon>Spiralia</taxon>
        <taxon>Lophotrochozoa</taxon>
        <taxon>Mollusca</taxon>
        <taxon>Gastropoda</taxon>
        <taxon>Heterobranchia</taxon>
        <taxon>Euthyneura</taxon>
        <taxon>Panpulmonata</taxon>
        <taxon>Sacoglossa</taxon>
        <taxon>Placobranchoidea</taxon>
        <taxon>Plakobranchidae</taxon>
        <taxon>Elysia</taxon>
    </lineage>
</organism>
<evidence type="ECO:0000313" key="2">
    <source>
        <dbReference type="EMBL" id="GFR65154.1"/>
    </source>
</evidence>
<dbReference type="InterPro" id="IPR012337">
    <property type="entry name" value="RNaseH-like_sf"/>
</dbReference>
<dbReference type="InterPro" id="IPR050951">
    <property type="entry name" value="Retrovirus_Pol_polyprotein"/>
</dbReference>
<dbReference type="PANTHER" id="PTHR37984:SF15">
    <property type="entry name" value="INTEGRASE CATALYTIC DOMAIN-CONTAINING PROTEIN"/>
    <property type="match status" value="1"/>
</dbReference>
<proteinExistence type="predicted"/>
<dbReference type="GO" id="GO:0015074">
    <property type="term" value="P:DNA integration"/>
    <property type="evidence" value="ECO:0007669"/>
    <property type="project" value="InterPro"/>
</dbReference>
<dbReference type="AlphaFoldDB" id="A0AAV4EWT0"/>
<dbReference type="InterPro" id="IPR001584">
    <property type="entry name" value="Integrase_cat-core"/>
</dbReference>
<dbReference type="Pfam" id="PF00665">
    <property type="entry name" value="rve"/>
    <property type="match status" value="1"/>
</dbReference>
<evidence type="ECO:0000313" key="3">
    <source>
        <dbReference type="Proteomes" id="UP000762676"/>
    </source>
</evidence>
<sequence>MVDQFTKWVECIPLPSQTAEVTAKAAVNEFFCRFGYPLQIFTDQGRNFESQLFKNVCEVLHIHKGRTTPYHPSSNGQVERYNRTLMNAVRCYLQGRQNRWDECIPEIAAALRASVNRNTGFTPNRLMFGRESTTPMELMFAPPRHPGAVQSPQTYVSTLEADLQDAHKHARETLKTTQERTKRDYDIKARSFVYAVGDAVYVSDKASLKGRCDKLKSPWKGPGLVLGVITPYLLRIQIRNAVSVVNHDHVKICRDRDLPRWLLRARRRIDEGAVYCICRGPDTGWFHCNCVNIKPIDAKKLPTYSCPECILDAGGGKGGKGV</sequence>
<dbReference type="FunFam" id="3.30.420.10:FF:000032">
    <property type="entry name" value="Retrovirus-related Pol polyprotein from transposon 297-like Protein"/>
    <property type="match status" value="1"/>
</dbReference>
<dbReference type="PANTHER" id="PTHR37984">
    <property type="entry name" value="PROTEIN CBG26694"/>
    <property type="match status" value="1"/>
</dbReference>
<dbReference type="SUPFAM" id="SSF53098">
    <property type="entry name" value="Ribonuclease H-like"/>
    <property type="match status" value="1"/>
</dbReference>
<dbReference type="Proteomes" id="UP000762676">
    <property type="component" value="Unassembled WGS sequence"/>
</dbReference>
<accession>A0AAV4EWT0</accession>
<reference evidence="2 3" key="1">
    <citation type="journal article" date="2021" name="Elife">
        <title>Chloroplast acquisition without the gene transfer in kleptoplastic sea slugs, Plakobranchus ocellatus.</title>
        <authorList>
            <person name="Maeda T."/>
            <person name="Takahashi S."/>
            <person name="Yoshida T."/>
            <person name="Shimamura S."/>
            <person name="Takaki Y."/>
            <person name="Nagai Y."/>
            <person name="Toyoda A."/>
            <person name="Suzuki Y."/>
            <person name="Arimoto A."/>
            <person name="Ishii H."/>
            <person name="Satoh N."/>
            <person name="Nishiyama T."/>
            <person name="Hasebe M."/>
            <person name="Maruyama T."/>
            <person name="Minagawa J."/>
            <person name="Obokata J."/>
            <person name="Shigenobu S."/>
        </authorList>
    </citation>
    <scope>NUCLEOTIDE SEQUENCE [LARGE SCALE GENOMIC DNA]</scope>
</reference>
<comment type="caution">
    <text evidence="2">The sequence shown here is derived from an EMBL/GenBank/DDBJ whole genome shotgun (WGS) entry which is preliminary data.</text>
</comment>
<dbReference type="EMBL" id="BMAT01000371">
    <property type="protein sequence ID" value="GFR65154.1"/>
    <property type="molecule type" value="Genomic_DNA"/>
</dbReference>
<name>A0AAV4EWT0_9GAST</name>
<dbReference type="InterPro" id="IPR011011">
    <property type="entry name" value="Znf_FYVE_PHD"/>
</dbReference>